<sequence>MIVYLYIPKNRKSAVYDPTTIDIILNTSDGKGSGTQVTNYPSGNDFDSGSELYKLTFYNLHKDVDYSITFRGSAKNSMLPHIFESKVILYY</sequence>
<dbReference type="EMBL" id="AFZG01000014">
    <property type="protein sequence ID" value="EHL19826.1"/>
    <property type="molecule type" value="Genomic_DNA"/>
</dbReference>
<reference evidence="1 2" key="1">
    <citation type="submission" date="2011-08" db="EMBL/GenBank/DDBJ databases">
        <title>The Genome Sequence of Eubacteriaceae bacterium CM5.</title>
        <authorList>
            <consortium name="The Broad Institute Genome Sequencing Platform"/>
            <person name="Earl A."/>
            <person name="Ward D."/>
            <person name="Feldgarden M."/>
            <person name="Gevers D."/>
            <person name="Sizova M."/>
            <person name="Hazen A."/>
            <person name="Epstein S."/>
            <person name="Young S.K."/>
            <person name="Zeng Q."/>
            <person name="Gargeya S."/>
            <person name="Fitzgerald M."/>
            <person name="Haas B."/>
            <person name="Abouelleil A."/>
            <person name="Alvarado L."/>
            <person name="Arachchi H.M."/>
            <person name="Berlin A."/>
            <person name="Brown A."/>
            <person name="Chapman S.B."/>
            <person name="Chen Z."/>
            <person name="Dunbar C."/>
            <person name="Freedman E."/>
            <person name="Gearin G."/>
            <person name="Gellesch M."/>
            <person name="Goldberg J."/>
            <person name="Griggs A."/>
            <person name="Gujja S."/>
            <person name="Heiman D."/>
            <person name="Howarth C."/>
            <person name="Larson L."/>
            <person name="Lui A."/>
            <person name="MacDonald P.J.P."/>
            <person name="Montmayeur A."/>
            <person name="Murphy C."/>
            <person name="Neiman D."/>
            <person name="Pearson M."/>
            <person name="Priest M."/>
            <person name="Roberts A."/>
            <person name="Saif S."/>
            <person name="Shea T."/>
            <person name="Shenoy N."/>
            <person name="Sisk P."/>
            <person name="Stolte C."/>
            <person name="Sykes S."/>
            <person name="Wortman J."/>
            <person name="Nusbaum C."/>
            <person name="Birren B."/>
        </authorList>
    </citation>
    <scope>NUCLEOTIDE SEQUENCE [LARGE SCALE GENOMIC DNA]</scope>
    <source>
        <strain evidence="1 2">CM5</strain>
    </source>
</reference>
<dbReference type="RefSeq" id="WP_009529189.1">
    <property type="nucleotide sequence ID" value="NZ_JH414604.1"/>
</dbReference>
<proteinExistence type="predicted"/>
<organism evidence="1 2">
    <name type="scientific">Peptoanaerobacter stomatis</name>
    <dbReference type="NCBI Taxonomy" id="796937"/>
    <lineage>
        <taxon>Bacteria</taxon>
        <taxon>Bacillati</taxon>
        <taxon>Bacillota</taxon>
        <taxon>Clostridia</taxon>
        <taxon>Peptostreptococcales</taxon>
        <taxon>Filifactoraceae</taxon>
        <taxon>Peptoanaerobacter</taxon>
    </lineage>
</organism>
<dbReference type="HOGENOM" id="CLU_2424323_0_0_9"/>
<accession>G9XAZ2</accession>
<evidence type="ECO:0000313" key="1">
    <source>
        <dbReference type="EMBL" id="EHL19826.1"/>
    </source>
</evidence>
<dbReference type="AlphaFoldDB" id="G9XAZ2"/>
<gene>
    <name evidence="1" type="ORF">HMPREF9628_01159</name>
</gene>
<evidence type="ECO:0000313" key="2">
    <source>
        <dbReference type="Proteomes" id="UP000003379"/>
    </source>
</evidence>
<comment type="caution">
    <text evidence="1">The sequence shown here is derived from an EMBL/GenBank/DDBJ whole genome shotgun (WGS) entry which is preliminary data.</text>
</comment>
<protein>
    <submittedName>
        <fullName evidence="1">Uncharacterized protein</fullName>
    </submittedName>
</protein>
<name>G9XAZ2_9FIRM</name>
<dbReference type="Proteomes" id="UP000003379">
    <property type="component" value="Unassembled WGS sequence"/>
</dbReference>